<evidence type="ECO:0000256" key="7">
    <source>
        <dbReference type="RuleBase" id="RU362042"/>
    </source>
</evidence>
<dbReference type="GO" id="GO:0006465">
    <property type="term" value="P:signal peptide processing"/>
    <property type="evidence" value="ECO:0007669"/>
    <property type="project" value="InterPro"/>
</dbReference>
<keyword evidence="7" id="KW-0812">Transmembrane</keyword>
<sequence>MTSIPILLGLLVILLIRDSFKRRKPQSWLILSLAFCVCLLVSNNWFGAIYRIPTASMEPTLHPGDYISGVRLNGLLDDGKIHRGDIVVFKAPVTPRTLYIKRVIGIPGDVIEFDENKTYRVNGKPLGTLVKTVRQYSIYSATNDRSDDPYHFIIDNKTTYVPTKGLWQIPKGYYFMAGDNRDHSWDSRYWENPPGTPKHLRGLVPYERIEARFITNLFNFQPLIHYDAMDGAMQVIRKSVDEVISNDH</sequence>
<evidence type="ECO:0000256" key="3">
    <source>
        <dbReference type="ARBA" id="ARBA00013208"/>
    </source>
</evidence>
<keyword evidence="7" id="KW-0645">Protease</keyword>
<dbReference type="GO" id="GO:0016020">
    <property type="term" value="C:membrane"/>
    <property type="evidence" value="ECO:0007669"/>
    <property type="project" value="UniProtKB-SubCell"/>
</dbReference>
<feature type="transmembrane region" description="Helical" evidence="7">
    <location>
        <begin position="29"/>
        <end position="50"/>
    </location>
</feature>
<dbReference type="InterPro" id="IPR019533">
    <property type="entry name" value="Peptidase_S26"/>
</dbReference>
<dbReference type="AlphaFoldDB" id="A0A022PG12"/>
<dbReference type="PANTHER" id="PTHR43390">
    <property type="entry name" value="SIGNAL PEPTIDASE I"/>
    <property type="match status" value="1"/>
</dbReference>
<protein>
    <recommendedName>
        <fullName evidence="4 7">Signal peptidase I</fullName>
        <ecNumber evidence="3 7">3.4.21.89</ecNumber>
    </recommendedName>
</protein>
<dbReference type="NCBIfam" id="TIGR02227">
    <property type="entry name" value="sigpep_I_bact"/>
    <property type="match status" value="1"/>
</dbReference>
<name>A0A022PG12_9GAMM</name>
<dbReference type="SUPFAM" id="SSF51306">
    <property type="entry name" value="LexA/Signal peptidase"/>
    <property type="match status" value="1"/>
</dbReference>
<dbReference type="InterPro" id="IPR036286">
    <property type="entry name" value="LexA/Signal_pep-like_sf"/>
</dbReference>
<dbReference type="PANTHER" id="PTHR43390:SF1">
    <property type="entry name" value="CHLOROPLAST PROCESSING PEPTIDASE"/>
    <property type="match status" value="1"/>
</dbReference>
<keyword evidence="10" id="KW-1185">Reference proteome</keyword>
<evidence type="ECO:0000256" key="4">
    <source>
        <dbReference type="ARBA" id="ARBA00019232"/>
    </source>
</evidence>
<feature type="active site" evidence="6">
    <location>
        <position position="101"/>
    </location>
</feature>
<organism evidence="9 10">
    <name type="scientific">Photorhabdus aegyptia</name>
    <dbReference type="NCBI Taxonomy" id="2805098"/>
    <lineage>
        <taxon>Bacteria</taxon>
        <taxon>Pseudomonadati</taxon>
        <taxon>Pseudomonadota</taxon>
        <taxon>Gammaproteobacteria</taxon>
        <taxon>Enterobacterales</taxon>
        <taxon>Morganellaceae</taxon>
        <taxon>Photorhabdus</taxon>
    </lineage>
</organism>
<dbReference type="PATRIC" id="fig|1393736.3.peg.2394"/>
<evidence type="ECO:0000256" key="5">
    <source>
        <dbReference type="ARBA" id="ARBA00022801"/>
    </source>
</evidence>
<dbReference type="InterPro" id="IPR000223">
    <property type="entry name" value="Pept_S26A_signal_pept_1"/>
</dbReference>
<evidence type="ECO:0000256" key="1">
    <source>
        <dbReference type="ARBA" id="ARBA00000677"/>
    </source>
</evidence>
<dbReference type="PRINTS" id="PR00727">
    <property type="entry name" value="LEADERPTASE"/>
</dbReference>
<keyword evidence="7" id="KW-0472">Membrane</keyword>
<dbReference type="GO" id="GO:0009003">
    <property type="term" value="F:signal peptidase activity"/>
    <property type="evidence" value="ECO:0007669"/>
    <property type="project" value="UniProtKB-EC"/>
</dbReference>
<dbReference type="GO" id="GO:0004252">
    <property type="term" value="F:serine-type endopeptidase activity"/>
    <property type="evidence" value="ECO:0007669"/>
    <property type="project" value="InterPro"/>
</dbReference>
<gene>
    <name evidence="9" type="ORF">BA1DRAFT_02346</name>
</gene>
<feature type="domain" description="Peptidase S26" evidence="8">
    <location>
        <begin position="28"/>
        <end position="212"/>
    </location>
</feature>
<comment type="subcellular location">
    <subcellularLocation>
        <location evidence="7">Membrane</location>
        <topology evidence="7">Multi-pass membrane protein</topology>
    </subcellularLocation>
</comment>
<comment type="similarity">
    <text evidence="2 7">Belongs to the peptidase S26 family.</text>
</comment>
<dbReference type="PROSITE" id="PS00760">
    <property type="entry name" value="SPASE_I_2"/>
    <property type="match status" value="1"/>
</dbReference>
<comment type="caution">
    <text evidence="9">The sequence shown here is derived from an EMBL/GenBank/DDBJ whole genome shotgun (WGS) entry which is preliminary data.</text>
</comment>
<dbReference type="InterPro" id="IPR019758">
    <property type="entry name" value="Pept_S26A_signal_pept_1_CS"/>
</dbReference>
<feature type="active site" evidence="6">
    <location>
        <position position="56"/>
    </location>
</feature>
<proteinExistence type="inferred from homology"/>
<reference evidence="9 10" key="1">
    <citation type="submission" date="2014-03" db="EMBL/GenBank/DDBJ databases">
        <title>Draft Genome of Photorhabdus luminescens BA1, an Egyptian Isolate.</title>
        <authorList>
            <person name="Ghazal S."/>
            <person name="Hurst S.G.IV."/>
            <person name="Morris K."/>
            <person name="Thomas K."/>
            <person name="Tisa L.S."/>
        </authorList>
    </citation>
    <scope>NUCLEOTIDE SEQUENCE [LARGE SCALE GENOMIC DNA]</scope>
    <source>
        <strain evidence="9 10">BA1</strain>
    </source>
</reference>
<keyword evidence="5 7" id="KW-0378">Hydrolase</keyword>
<dbReference type="Proteomes" id="UP000023464">
    <property type="component" value="Unassembled WGS sequence"/>
</dbReference>
<dbReference type="Gene3D" id="2.10.109.10">
    <property type="entry name" value="Umud Fragment, subunit A"/>
    <property type="match status" value="1"/>
</dbReference>
<comment type="catalytic activity">
    <reaction evidence="1 7">
        <text>Cleavage of hydrophobic, N-terminal signal or leader sequences from secreted and periplasmic proteins.</text>
        <dbReference type="EC" id="3.4.21.89"/>
    </reaction>
</comment>
<dbReference type="PROSITE" id="PS00761">
    <property type="entry name" value="SPASE_I_3"/>
    <property type="match status" value="1"/>
</dbReference>
<evidence type="ECO:0000256" key="6">
    <source>
        <dbReference type="PIRSR" id="PIRSR600223-1"/>
    </source>
</evidence>
<dbReference type="InterPro" id="IPR019757">
    <property type="entry name" value="Pept_S26A_signal_pept_1_Lys-AS"/>
</dbReference>
<dbReference type="CDD" id="cd06530">
    <property type="entry name" value="S26_SPase_I"/>
    <property type="match status" value="1"/>
</dbReference>
<comment type="caution">
    <text evidence="7">Lacks conserved residue(s) required for the propagation of feature annotation.</text>
</comment>
<dbReference type="Pfam" id="PF10502">
    <property type="entry name" value="Peptidase_S26"/>
    <property type="match status" value="1"/>
</dbReference>
<accession>A0A022PG12</accession>
<dbReference type="EC" id="3.4.21.89" evidence="3 7"/>
<evidence type="ECO:0000313" key="10">
    <source>
        <dbReference type="Proteomes" id="UP000023464"/>
    </source>
</evidence>
<keyword evidence="7" id="KW-1133">Transmembrane helix</keyword>
<evidence type="ECO:0000313" key="9">
    <source>
        <dbReference type="EMBL" id="EYU15077.1"/>
    </source>
</evidence>
<evidence type="ECO:0000259" key="8">
    <source>
        <dbReference type="Pfam" id="PF10502"/>
    </source>
</evidence>
<dbReference type="EMBL" id="JFGV01000032">
    <property type="protein sequence ID" value="EYU15077.1"/>
    <property type="molecule type" value="Genomic_DNA"/>
</dbReference>
<evidence type="ECO:0000256" key="2">
    <source>
        <dbReference type="ARBA" id="ARBA00009370"/>
    </source>
</evidence>